<comment type="caution">
    <text evidence="1">The sequence shown here is derived from an EMBL/GenBank/DDBJ whole genome shotgun (WGS) entry which is preliminary data.</text>
</comment>
<protein>
    <submittedName>
        <fullName evidence="1">Uncharacterized protein</fullName>
    </submittedName>
</protein>
<proteinExistence type="predicted"/>
<evidence type="ECO:0000313" key="2">
    <source>
        <dbReference type="Proteomes" id="UP000235739"/>
    </source>
</evidence>
<dbReference type="RefSeq" id="WP_102598096.1">
    <property type="nucleotide sequence ID" value="NZ_JBQEKY010000008.1"/>
</dbReference>
<sequence>MSFRLGGVSTSSLAGVTATLKEWPSLGGLSVESTDRPAGGRFFGSAALMVSRFVFDVIVEGSSFAEVSARRDAFVGLLDPSRGPRPLVVEGEASWVWQDVMVSEEINWGRAAWIRGTVFRLRADVTLETQADATAREESPASVLVDPSASFTLSAGNATAYPRLVFPAGGGPWTVKIGGYQLEIAAGIPAGRYVELDWDTMMFSETTAAGTRLASLVPRMSRFDRPALVLGQPVTVSVSPAPIAAARFYPNARRA</sequence>
<name>A0A2N7S654_9MICC</name>
<dbReference type="AlphaFoldDB" id="A0A2N7S654"/>
<dbReference type="EMBL" id="PNQX01000001">
    <property type="protein sequence ID" value="PMQ21615.1"/>
    <property type="molecule type" value="Genomic_DNA"/>
</dbReference>
<evidence type="ECO:0000313" key="1">
    <source>
        <dbReference type="EMBL" id="PMQ21615.1"/>
    </source>
</evidence>
<accession>A0A2N7S654</accession>
<gene>
    <name evidence="1" type="ORF">CIK84_08825</name>
</gene>
<organism evidence="1 2">
    <name type="scientific">Glutamicibacter arilaitensis</name>
    <dbReference type="NCBI Taxonomy" id="256701"/>
    <lineage>
        <taxon>Bacteria</taxon>
        <taxon>Bacillati</taxon>
        <taxon>Actinomycetota</taxon>
        <taxon>Actinomycetes</taxon>
        <taxon>Micrococcales</taxon>
        <taxon>Micrococcaceae</taxon>
        <taxon>Glutamicibacter</taxon>
    </lineage>
</organism>
<reference evidence="1 2" key="1">
    <citation type="journal article" date="2017" name="Elife">
        <title>Extensive horizontal gene transfer in cheese-associated bacteria.</title>
        <authorList>
            <person name="Bonham K.S."/>
            <person name="Wolfe B.E."/>
            <person name="Dutton R.J."/>
        </authorList>
    </citation>
    <scope>NUCLEOTIDE SEQUENCE [LARGE SCALE GENOMIC DNA]</scope>
    <source>
        <strain evidence="1 2">JB182</strain>
    </source>
</reference>
<dbReference type="Proteomes" id="UP000235739">
    <property type="component" value="Unassembled WGS sequence"/>
</dbReference>